<organism evidence="2 3">
    <name type="scientific">Mediterraneibacter gnavus</name>
    <name type="common">Ruminococcus gnavus</name>
    <dbReference type="NCBI Taxonomy" id="33038"/>
    <lineage>
        <taxon>Bacteria</taxon>
        <taxon>Bacillati</taxon>
        <taxon>Bacillota</taxon>
        <taxon>Clostridia</taxon>
        <taxon>Lachnospirales</taxon>
        <taxon>Lachnospiraceae</taxon>
        <taxon>Mediterraneibacter</taxon>
    </lineage>
</organism>
<gene>
    <name evidence="2" type="ORF">PNW85_17230</name>
</gene>
<feature type="transmembrane region" description="Helical" evidence="1">
    <location>
        <begin position="109"/>
        <end position="133"/>
    </location>
</feature>
<feature type="transmembrane region" description="Helical" evidence="1">
    <location>
        <begin position="84"/>
        <end position="103"/>
    </location>
</feature>
<dbReference type="RefSeq" id="WP_272108234.1">
    <property type="nucleotide sequence ID" value="NZ_JAQMLA010000080.1"/>
</dbReference>
<evidence type="ECO:0000313" key="3">
    <source>
        <dbReference type="Proteomes" id="UP001212160"/>
    </source>
</evidence>
<evidence type="ECO:0000313" key="2">
    <source>
        <dbReference type="EMBL" id="MDB8688377.1"/>
    </source>
</evidence>
<protein>
    <recommendedName>
        <fullName evidence="4">DUF2178 domain-containing protein</fullName>
    </recommendedName>
</protein>
<proteinExistence type="predicted"/>
<keyword evidence="1" id="KW-0812">Transmembrane</keyword>
<dbReference type="EMBL" id="JAQMLA010000080">
    <property type="protein sequence ID" value="MDB8688377.1"/>
    <property type="molecule type" value="Genomic_DNA"/>
</dbReference>
<keyword evidence="1" id="KW-0472">Membrane</keyword>
<feature type="transmembrane region" description="Helical" evidence="1">
    <location>
        <begin position="33"/>
        <end position="50"/>
    </location>
</feature>
<dbReference type="InterPro" id="IPR019235">
    <property type="entry name" value="DUF2178_TM"/>
</dbReference>
<dbReference type="AlphaFoldDB" id="A0AAW6DMU3"/>
<feature type="transmembrane region" description="Helical" evidence="1">
    <location>
        <begin position="9"/>
        <end position="27"/>
    </location>
</feature>
<sequence length="137" mass="15696">MKVKNKRGLIVAIITTILFVVCLTVYINSSEARFAVSSVLLLILSITNFIKAFSKKGILEELAENADERDLYLVTKTSHYTIKIMTYVLCCLTFILLLLYGVYKYQSFIIIACTLCAILILMFIVYLCINIYLEKRE</sequence>
<evidence type="ECO:0000256" key="1">
    <source>
        <dbReference type="SAM" id="Phobius"/>
    </source>
</evidence>
<accession>A0AAW6DMU3</accession>
<name>A0AAW6DMU3_MEDGN</name>
<evidence type="ECO:0008006" key="4">
    <source>
        <dbReference type="Google" id="ProtNLM"/>
    </source>
</evidence>
<reference evidence="2" key="1">
    <citation type="submission" date="2023-01" db="EMBL/GenBank/DDBJ databases">
        <title>Human gut microbiome strain richness.</title>
        <authorList>
            <person name="Chen-Liaw A."/>
        </authorList>
    </citation>
    <scope>NUCLEOTIDE SEQUENCE</scope>
    <source>
        <strain evidence="2">RTP21484st1_H11_RTP21484_190118</strain>
    </source>
</reference>
<dbReference type="Proteomes" id="UP001212160">
    <property type="component" value="Unassembled WGS sequence"/>
</dbReference>
<dbReference type="Pfam" id="PF09946">
    <property type="entry name" value="DUF2178"/>
    <property type="match status" value="1"/>
</dbReference>
<comment type="caution">
    <text evidence="2">The sequence shown here is derived from an EMBL/GenBank/DDBJ whole genome shotgun (WGS) entry which is preliminary data.</text>
</comment>
<keyword evidence="1" id="KW-1133">Transmembrane helix</keyword>